<proteinExistence type="predicted"/>
<dbReference type="GO" id="GO:0005938">
    <property type="term" value="C:cell cortex"/>
    <property type="evidence" value="ECO:0007669"/>
    <property type="project" value="TreeGrafter"/>
</dbReference>
<dbReference type="GO" id="GO:0031175">
    <property type="term" value="P:neuron projection development"/>
    <property type="evidence" value="ECO:0007669"/>
    <property type="project" value="TreeGrafter"/>
</dbReference>
<dbReference type="PANTHER" id="PTHR12295:SF30">
    <property type="entry name" value="PROTEIN FURRY"/>
    <property type="match status" value="1"/>
</dbReference>
<name>A0A0B7AGE7_9EUPU</name>
<evidence type="ECO:0000313" key="4">
    <source>
        <dbReference type="EMBL" id="CEK80084.1"/>
    </source>
</evidence>
<feature type="compositionally biased region" description="Acidic residues" evidence="1">
    <location>
        <begin position="130"/>
        <end position="140"/>
    </location>
</feature>
<organism evidence="4">
    <name type="scientific">Arion vulgaris</name>
    <dbReference type="NCBI Taxonomy" id="1028688"/>
    <lineage>
        <taxon>Eukaryota</taxon>
        <taxon>Metazoa</taxon>
        <taxon>Spiralia</taxon>
        <taxon>Lophotrochozoa</taxon>
        <taxon>Mollusca</taxon>
        <taxon>Gastropoda</taxon>
        <taxon>Heterobranchia</taxon>
        <taxon>Euthyneura</taxon>
        <taxon>Panpulmonata</taxon>
        <taxon>Eupulmonata</taxon>
        <taxon>Stylommatophora</taxon>
        <taxon>Helicina</taxon>
        <taxon>Arionoidea</taxon>
        <taxon>Arionidae</taxon>
        <taxon>Arion</taxon>
    </lineage>
</organism>
<feature type="region of interest" description="Disordered" evidence="1">
    <location>
        <begin position="91"/>
        <end position="157"/>
    </location>
</feature>
<gene>
    <name evidence="4" type="primary">ORF119059</name>
</gene>
<feature type="signal peptide" evidence="2">
    <location>
        <begin position="1"/>
        <end position="18"/>
    </location>
</feature>
<feature type="region of interest" description="Disordered" evidence="1">
    <location>
        <begin position="21"/>
        <end position="51"/>
    </location>
</feature>
<feature type="region of interest" description="Disordered" evidence="1">
    <location>
        <begin position="543"/>
        <end position="567"/>
    </location>
</feature>
<feature type="compositionally biased region" description="Polar residues" evidence="1">
    <location>
        <begin position="95"/>
        <end position="119"/>
    </location>
</feature>
<evidence type="ECO:0000259" key="3">
    <source>
        <dbReference type="Pfam" id="PF19421"/>
    </source>
</evidence>
<dbReference type="PANTHER" id="PTHR12295">
    <property type="entry name" value="FURRY-RELATED"/>
    <property type="match status" value="1"/>
</dbReference>
<feature type="region of interest" description="Disordered" evidence="1">
    <location>
        <begin position="175"/>
        <end position="195"/>
    </location>
</feature>
<dbReference type="GO" id="GO:0000902">
    <property type="term" value="P:cell morphogenesis"/>
    <property type="evidence" value="ECO:0007669"/>
    <property type="project" value="InterPro"/>
</dbReference>
<dbReference type="InterPro" id="IPR045842">
    <property type="entry name" value="Fry_C"/>
</dbReference>
<feature type="compositionally biased region" description="Polar residues" evidence="1">
    <location>
        <begin position="33"/>
        <end position="51"/>
    </location>
</feature>
<protein>
    <recommendedName>
        <fullName evidence="3">Protein furry C-terminal domain-containing protein</fullName>
    </recommendedName>
</protein>
<dbReference type="Pfam" id="PF19421">
    <property type="entry name" value="Fry_C"/>
    <property type="match status" value="1"/>
</dbReference>
<reference evidence="4" key="1">
    <citation type="submission" date="2014-12" db="EMBL/GenBank/DDBJ databases">
        <title>Insight into the proteome of Arion vulgaris.</title>
        <authorList>
            <person name="Aradska J."/>
            <person name="Bulat T."/>
            <person name="Smidak R."/>
            <person name="Sarate P."/>
            <person name="Gangsoo J."/>
            <person name="Sialana F."/>
            <person name="Bilban M."/>
            <person name="Lubec G."/>
        </authorList>
    </citation>
    <scope>NUCLEOTIDE SEQUENCE</scope>
    <source>
        <tissue evidence="4">Skin</tissue>
    </source>
</reference>
<keyword evidence="2" id="KW-0732">Signal</keyword>
<evidence type="ECO:0000256" key="2">
    <source>
        <dbReference type="SAM" id="SignalP"/>
    </source>
</evidence>
<dbReference type="GO" id="GO:0030427">
    <property type="term" value="C:site of polarized growth"/>
    <property type="evidence" value="ECO:0007669"/>
    <property type="project" value="TreeGrafter"/>
</dbReference>
<dbReference type="InterPro" id="IPR039867">
    <property type="entry name" value="Furry/Tao3/Mor2"/>
</dbReference>
<sequence length="593" mass="65424">MVFCKSFVLILQVIFSQSSDTLDHQPSVGGSSGEETSIPEASSNDTLLGNESSGNELMVTFKGFDFLDNELEDSETEGFFTQLVDRRHSLHLEPSPTSSGRPNFGSEPNLQMITSNLSKRSPRDSVTEEPSTDEESESSEQEASGATAVSDSAGGPSASIQVHTFNLLRSSPLTASTHSLSSNAPSETDTVDLNSSQASPAFSQLSILLPNLQADEIEDAWRVHVAKVMVESSLSHIGKTCQIFPRLFRELRKRLTIMTKEAGYYISKTENLKVITSQILQVMDVVHQQLDCPFFYSESDVLLGSRLVDRHRFCVLEIQECFETYSMRKDQAEQSLEILKSSIKQQSLGDGGSYILGGEEQQLELCQRLYKLIFQLVLLFESYLKLLDVFQMVVALPQVNDMSAQVISVRNELILSLDELENGQASPFYVDNHTDKQEALAALAEYLHGAQYLKAIQILRKFRSQWPNDIFGMSTEDDMLTLLNIYCSNLAEKKQSVFALTKTSLELTPLYGQLMDINLHLRANRLSASSVSSTTTVPFVMTTISSPTSSRDGSRNSGGSVDGGAGGESINSAAIAEQRRLEILFKTSDSSIL</sequence>
<feature type="compositionally biased region" description="Low complexity" evidence="1">
    <location>
        <begin position="543"/>
        <end position="559"/>
    </location>
</feature>
<feature type="domain" description="Protein furry C-terminal" evidence="3">
    <location>
        <begin position="128"/>
        <end position="532"/>
    </location>
</feature>
<feature type="chain" id="PRO_5002124191" description="Protein furry C-terminal domain-containing protein" evidence="2">
    <location>
        <begin position="19"/>
        <end position="593"/>
    </location>
</feature>
<dbReference type="EMBL" id="HACG01033219">
    <property type="protein sequence ID" value="CEK80084.1"/>
    <property type="molecule type" value="Transcribed_RNA"/>
</dbReference>
<evidence type="ECO:0000256" key="1">
    <source>
        <dbReference type="SAM" id="MobiDB-lite"/>
    </source>
</evidence>
<accession>A0A0B7AGE7</accession>
<dbReference type="AlphaFoldDB" id="A0A0B7AGE7"/>